<feature type="transmembrane region" description="Helical" evidence="2">
    <location>
        <begin position="486"/>
        <end position="508"/>
    </location>
</feature>
<evidence type="ECO:0000313" key="5">
    <source>
        <dbReference type="Proteomes" id="UP000255523"/>
    </source>
</evidence>
<organism evidence="4 5">
    <name type="scientific">Faecalicoccus pleomorphus</name>
    <dbReference type="NCBI Taxonomy" id="1323"/>
    <lineage>
        <taxon>Bacteria</taxon>
        <taxon>Bacillati</taxon>
        <taxon>Bacillota</taxon>
        <taxon>Erysipelotrichia</taxon>
        <taxon>Erysipelotrichales</taxon>
        <taxon>Erysipelotrichaceae</taxon>
        <taxon>Faecalicoccus</taxon>
    </lineage>
</organism>
<evidence type="ECO:0000256" key="3">
    <source>
        <dbReference type="SAM" id="SignalP"/>
    </source>
</evidence>
<dbReference type="RefSeq" id="WP_115240844.1">
    <property type="nucleotide sequence ID" value="NZ_UHFX01000003.1"/>
</dbReference>
<gene>
    <name evidence="4" type="ORF">NCTC11087_01365</name>
</gene>
<keyword evidence="5" id="KW-1185">Reference proteome</keyword>
<dbReference type="GeneID" id="77462321"/>
<reference evidence="4 5" key="1">
    <citation type="submission" date="2018-06" db="EMBL/GenBank/DDBJ databases">
        <authorList>
            <consortium name="Pathogen Informatics"/>
            <person name="Doyle S."/>
        </authorList>
    </citation>
    <scope>NUCLEOTIDE SEQUENCE [LARGE SCALE GENOMIC DNA]</scope>
    <source>
        <strain evidence="4 5">NCTC11087</strain>
    </source>
</reference>
<name>A0A380LKR6_9FIRM</name>
<keyword evidence="3" id="KW-0732">Signal</keyword>
<feature type="chain" id="PRO_5038335993" description="Gram-positive cocci surface proteins LPxTG domain-containing protein" evidence="3">
    <location>
        <begin position="23"/>
        <end position="514"/>
    </location>
</feature>
<evidence type="ECO:0008006" key="6">
    <source>
        <dbReference type="Google" id="ProtNLM"/>
    </source>
</evidence>
<sequence>MKKITKSALSGLVAVTMIPAVAAPLVANAEGTQPAAEEKQILQQIEFVLADGTVVQTTTVNLTTGAHQFSELTLPQGYELVSDGSFTVVSSADIIPVTVRAKEAVEETATVIASVQFIDADGNYAGGGNYFLPAGVQNLSILSQYVPEGYTLAEAGDFYVEAGGVYQAKVNKAVEEVENVITNVQFVDAAGNAVGGGDYFLPAGVQNLSVLNEYVPEGYKLAEAGDFYVVAGGSYQAKVVKAASTIIHVTYKSTGGKALGGGDYFVDEDGDGIANYSELQLPEGYNLTETGDFFVDANKDYEITLKKEVEGTIINVTFVDEEGNNLGGGDYFVDLDDDGIANYSELQLPEGYELIQTGDFFVDANNPYTITLHKVQTHEVEQDTATLVVKYVKEGTNEVVGEDEAYTADGVKGEVHTFTVDLKAPKGYELVEDEDSLSLDVEYGQNAEVFVKVKAVEDKNEGKEDEEKTNAKEDSKKEDKGVDTGAAMPLAGIFGTMSVALGGMIALLRRKNRK</sequence>
<evidence type="ECO:0000256" key="1">
    <source>
        <dbReference type="SAM" id="MobiDB-lite"/>
    </source>
</evidence>
<feature type="signal peptide" evidence="3">
    <location>
        <begin position="1"/>
        <end position="22"/>
    </location>
</feature>
<protein>
    <recommendedName>
        <fullName evidence="6">Gram-positive cocci surface proteins LPxTG domain-containing protein</fullName>
    </recommendedName>
</protein>
<keyword evidence="2" id="KW-0812">Transmembrane</keyword>
<keyword evidence="2" id="KW-0472">Membrane</keyword>
<evidence type="ECO:0000313" key="4">
    <source>
        <dbReference type="EMBL" id="SUO04448.1"/>
    </source>
</evidence>
<keyword evidence="2" id="KW-1133">Transmembrane helix</keyword>
<feature type="compositionally biased region" description="Basic and acidic residues" evidence="1">
    <location>
        <begin position="458"/>
        <end position="482"/>
    </location>
</feature>
<dbReference type="EMBL" id="UHFX01000003">
    <property type="protein sequence ID" value="SUO04448.1"/>
    <property type="molecule type" value="Genomic_DNA"/>
</dbReference>
<dbReference type="OrthoDB" id="1864184at2"/>
<dbReference type="AlphaFoldDB" id="A0A380LKR6"/>
<proteinExistence type="predicted"/>
<dbReference type="Proteomes" id="UP000255523">
    <property type="component" value="Unassembled WGS sequence"/>
</dbReference>
<accession>A0A380LKR6</accession>
<feature type="region of interest" description="Disordered" evidence="1">
    <location>
        <begin position="458"/>
        <end position="483"/>
    </location>
</feature>
<evidence type="ECO:0000256" key="2">
    <source>
        <dbReference type="SAM" id="Phobius"/>
    </source>
</evidence>